<dbReference type="EC" id="4.1.3.27" evidence="5 15"/>
<accession>A0AB39HTD8</accession>
<evidence type="ECO:0000256" key="4">
    <source>
        <dbReference type="ARBA" id="ARBA00011575"/>
    </source>
</evidence>
<dbReference type="InterPro" id="IPR019999">
    <property type="entry name" value="Anth_synth_I-like"/>
</dbReference>
<dbReference type="NCBIfam" id="TIGR00564">
    <property type="entry name" value="trpE_most"/>
    <property type="match status" value="1"/>
</dbReference>
<keyword evidence="9 15" id="KW-0822">Tryptophan biosynthesis</keyword>
<proteinExistence type="inferred from homology"/>
<dbReference type="RefSeq" id="WP_368653943.1">
    <property type="nucleotide sequence ID" value="NZ_CP162599.1"/>
</dbReference>
<dbReference type="Pfam" id="PF00425">
    <property type="entry name" value="Chorismate_bind"/>
    <property type="match status" value="1"/>
</dbReference>
<keyword evidence="10 15" id="KW-0460">Magnesium</keyword>
<comment type="subunit">
    <text evidence="4 15">Heterotetramer consisting of two non-identical subunits: a beta subunit (TrpG) and a large alpha subunit (TrpE).</text>
</comment>
<organism evidence="18">
    <name type="scientific">Ornithinibacillus sp. 4-3</name>
    <dbReference type="NCBI Taxonomy" id="3231488"/>
    <lineage>
        <taxon>Bacteria</taxon>
        <taxon>Bacillati</taxon>
        <taxon>Bacillota</taxon>
        <taxon>Bacilli</taxon>
        <taxon>Bacillales</taxon>
        <taxon>Bacillaceae</taxon>
        <taxon>Ornithinibacillus</taxon>
    </lineage>
</organism>
<dbReference type="AlphaFoldDB" id="A0AB39HTD8"/>
<evidence type="ECO:0000256" key="11">
    <source>
        <dbReference type="ARBA" id="ARBA00023141"/>
    </source>
</evidence>
<evidence type="ECO:0000313" key="18">
    <source>
        <dbReference type="EMBL" id="XDK33261.1"/>
    </source>
</evidence>
<dbReference type="PANTHER" id="PTHR11236:SF48">
    <property type="entry name" value="ISOCHORISMATE SYNTHASE MENF"/>
    <property type="match status" value="1"/>
</dbReference>
<evidence type="ECO:0000256" key="1">
    <source>
        <dbReference type="ARBA" id="ARBA00001946"/>
    </source>
</evidence>
<evidence type="ECO:0000259" key="17">
    <source>
        <dbReference type="Pfam" id="PF04715"/>
    </source>
</evidence>
<dbReference type="InterPro" id="IPR005801">
    <property type="entry name" value="ADC_synthase"/>
</dbReference>
<sequence length="462" mass="52336">MIKTLSYKSKNMNADTLTPIGIFQNMDGKKKFLLESSYQYEAKGKFSFIGSNPYQEIIGSGNTTTVIDCQTKEEQVIDQNILQYVKENLPNIEYELPLAFTGGAVGYIGYDAIRAFAPIGEELPDELEMPDVHFMVFENLIVYEHGNDTVHIIATNLHNEKEEQLDERINQIEKSLYQHKPEQENEAEALEFNFKPDIPKEKFIEKVKAAQKYIHSGETLQIVISQRMKADFQGDPFRFYRKLRRANPSPYMFYIDFEDYLIIGASPESLVQATGKHVVTNPIAGTKPRANSEAEEKQVIKDFLKDPKELSEHEMLVDLSKSDFSKVCDPETITVPTYMKIEKYQHVIHIVSEVQGELKEDATSIDALIACLPAGTVSGAPRLRAMQIINEIEEKKRGFYSGGIGYIGFNRDLNMALAIRTMAVKDGSAYLQAGAGIVAESNPEMEYYETMHKSRSLMEVTK</sequence>
<dbReference type="InterPro" id="IPR015890">
    <property type="entry name" value="Chorismate_C"/>
</dbReference>
<feature type="domain" description="Anthranilate synthase component I N-terminal" evidence="17">
    <location>
        <begin position="15"/>
        <end position="152"/>
    </location>
</feature>
<keyword evidence="8 15" id="KW-0479">Metal-binding</keyword>
<evidence type="ECO:0000256" key="13">
    <source>
        <dbReference type="ARBA" id="ARBA00025634"/>
    </source>
</evidence>
<evidence type="ECO:0000259" key="16">
    <source>
        <dbReference type="Pfam" id="PF00425"/>
    </source>
</evidence>
<keyword evidence="7 15" id="KW-0028">Amino-acid biosynthesis</keyword>
<evidence type="ECO:0000256" key="14">
    <source>
        <dbReference type="ARBA" id="ARBA00047683"/>
    </source>
</evidence>
<reference evidence="18" key="1">
    <citation type="submission" date="2024-07" db="EMBL/GenBank/DDBJ databases">
        <title>Halotolerant mesophilic bacterium Ornithinibacillus sp. 4-3, sp. nov., isolated from soil.</title>
        <authorList>
            <person name="Sidarenka A.V."/>
            <person name="Guliayeva D.E."/>
            <person name="Leanovich S.I."/>
            <person name="Hileuskaya K.S."/>
            <person name="Akhremchuk A.E."/>
            <person name="Sikolenko M.A."/>
            <person name="Valentovich L.N."/>
        </authorList>
    </citation>
    <scope>NUCLEOTIDE SEQUENCE</scope>
    <source>
        <strain evidence="18">4-3</strain>
    </source>
</reference>
<evidence type="ECO:0000256" key="10">
    <source>
        <dbReference type="ARBA" id="ARBA00022842"/>
    </source>
</evidence>
<evidence type="ECO:0000256" key="3">
    <source>
        <dbReference type="ARBA" id="ARBA00009562"/>
    </source>
</evidence>
<comment type="function">
    <text evidence="13 15">Part of a heterotetrameric complex that catalyzes the two-step biosynthesis of anthranilate, an intermediate in the biosynthesis of L-tryptophan. In the first step, the glutamine-binding beta subunit (TrpG) of anthranilate synthase (AS) provides the glutamine amidotransferase activity which generates ammonia as a substrate that, along with chorismate, is used in the second step, catalyzed by the large alpha subunit of AS (TrpE) to produce anthranilate. In the absence of TrpG, TrpE can synthesize anthranilate directly from chorismate and high concentrations of ammonia.</text>
</comment>
<dbReference type="GO" id="GO:0004049">
    <property type="term" value="F:anthranilate synthase activity"/>
    <property type="evidence" value="ECO:0007669"/>
    <property type="project" value="UniProtKB-EC"/>
</dbReference>
<dbReference type="InterPro" id="IPR005256">
    <property type="entry name" value="Anth_synth_I_PabB"/>
</dbReference>
<comment type="cofactor">
    <cofactor evidence="1 15">
        <name>Mg(2+)</name>
        <dbReference type="ChEBI" id="CHEBI:18420"/>
    </cofactor>
</comment>
<evidence type="ECO:0000256" key="12">
    <source>
        <dbReference type="ARBA" id="ARBA00023239"/>
    </source>
</evidence>
<comment type="catalytic activity">
    <reaction evidence="14 15">
        <text>chorismate + L-glutamine = anthranilate + pyruvate + L-glutamate + H(+)</text>
        <dbReference type="Rhea" id="RHEA:21732"/>
        <dbReference type="ChEBI" id="CHEBI:15361"/>
        <dbReference type="ChEBI" id="CHEBI:15378"/>
        <dbReference type="ChEBI" id="CHEBI:16567"/>
        <dbReference type="ChEBI" id="CHEBI:29748"/>
        <dbReference type="ChEBI" id="CHEBI:29985"/>
        <dbReference type="ChEBI" id="CHEBI:58359"/>
        <dbReference type="EC" id="4.1.3.27"/>
    </reaction>
</comment>
<keyword evidence="11 15" id="KW-0057">Aromatic amino acid biosynthesis</keyword>
<evidence type="ECO:0000256" key="15">
    <source>
        <dbReference type="RuleBase" id="RU364045"/>
    </source>
</evidence>
<dbReference type="Gene3D" id="3.60.120.10">
    <property type="entry name" value="Anthranilate synthase"/>
    <property type="match status" value="1"/>
</dbReference>
<gene>
    <name evidence="15 18" type="primary">trpE</name>
    <name evidence="18" type="ORF">AB4Y30_02515</name>
</gene>
<feature type="domain" description="Chorismate-utilising enzyme C-terminal" evidence="16">
    <location>
        <begin position="200"/>
        <end position="453"/>
    </location>
</feature>
<dbReference type="PRINTS" id="PR00095">
    <property type="entry name" value="ANTSNTHASEI"/>
</dbReference>
<protein>
    <recommendedName>
        <fullName evidence="6 15">Anthranilate synthase component 1</fullName>
        <ecNumber evidence="5 15">4.1.3.27</ecNumber>
    </recommendedName>
</protein>
<dbReference type="PANTHER" id="PTHR11236">
    <property type="entry name" value="AMINOBENZOATE/ANTHRANILATE SYNTHASE"/>
    <property type="match status" value="1"/>
</dbReference>
<comment type="pathway">
    <text evidence="2 15">Amino-acid biosynthesis; L-tryptophan biosynthesis; L-tryptophan from chorismate: step 1/5.</text>
</comment>
<dbReference type="GO" id="GO:0000162">
    <property type="term" value="P:L-tryptophan biosynthetic process"/>
    <property type="evidence" value="ECO:0007669"/>
    <property type="project" value="UniProtKB-KW"/>
</dbReference>
<evidence type="ECO:0000256" key="9">
    <source>
        <dbReference type="ARBA" id="ARBA00022822"/>
    </source>
</evidence>
<dbReference type="Pfam" id="PF04715">
    <property type="entry name" value="Anth_synt_I_N"/>
    <property type="match status" value="1"/>
</dbReference>
<evidence type="ECO:0000256" key="8">
    <source>
        <dbReference type="ARBA" id="ARBA00022723"/>
    </source>
</evidence>
<dbReference type="InterPro" id="IPR006805">
    <property type="entry name" value="Anth_synth_I_N"/>
</dbReference>
<evidence type="ECO:0000256" key="7">
    <source>
        <dbReference type="ARBA" id="ARBA00022605"/>
    </source>
</evidence>
<dbReference type="GO" id="GO:0046872">
    <property type="term" value="F:metal ion binding"/>
    <property type="evidence" value="ECO:0007669"/>
    <property type="project" value="UniProtKB-KW"/>
</dbReference>
<keyword evidence="12 15" id="KW-0456">Lyase</keyword>
<dbReference type="EMBL" id="CP162599">
    <property type="protein sequence ID" value="XDK33261.1"/>
    <property type="molecule type" value="Genomic_DNA"/>
</dbReference>
<comment type="similarity">
    <text evidence="3 15">Belongs to the anthranilate synthase component I family.</text>
</comment>
<evidence type="ECO:0000256" key="6">
    <source>
        <dbReference type="ARBA" id="ARBA00020653"/>
    </source>
</evidence>
<dbReference type="SUPFAM" id="SSF56322">
    <property type="entry name" value="ADC synthase"/>
    <property type="match status" value="1"/>
</dbReference>
<evidence type="ECO:0000256" key="2">
    <source>
        <dbReference type="ARBA" id="ARBA00004873"/>
    </source>
</evidence>
<evidence type="ECO:0000256" key="5">
    <source>
        <dbReference type="ARBA" id="ARBA00012266"/>
    </source>
</evidence>
<name>A0AB39HTD8_9BACI</name>